<feature type="compositionally biased region" description="Basic and acidic residues" evidence="1">
    <location>
        <begin position="101"/>
        <end position="122"/>
    </location>
</feature>
<feature type="region of interest" description="Disordered" evidence="1">
    <location>
        <begin position="101"/>
        <end position="136"/>
    </location>
</feature>
<organism evidence="2 3">
    <name type="scientific">Paenibacillus macerans</name>
    <name type="common">Bacillus macerans</name>
    <dbReference type="NCBI Taxonomy" id="44252"/>
    <lineage>
        <taxon>Bacteria</taxon>
        <taxon>Bacillati</taxon>
        <taxon>Bacillota</taxon>
        <taxon>Bacilli</taxon>
        <taxon>Bacillales</taxon>
        <taxon>Paenibacillaceae</taxon>
        <taxon>Paenibacillus</taxon>
    </lineage>
</organism>
<dbReference type="HOGENOM" id="CLU_123192_0_1_9"/>
<accession>A0A090Y8U6</accession>
<dbReference type="AlphaFoldDB" id="A0A090Y8U6"/>
<evidence type="ECO:0008006" key="4">
    <source>
        <dbReference type="Google" id="ProtNLM"/>
    </source>
</evidence>
<comment type="caution">
    <text evidence="2">The sequence shown here is derived from an EMBL/GenBank/DDBJ whole genome shotgun (WGS) entry which is preliminary data.</text>
</comment>
<proteinExistence type="predicted"/>
<dbReference type="EMBL" id="JMQA01000047">
    <property type="protein sequence ID" value="KFM94566.1"/>
    <property type="molecule type" value="Genomic_DNA"/>
</dbReference>
<name>A0A090Y8U6_PAEMA</name>
<dbReference type="RefSeq" id="WP_036618805.1">
    <property type="nucleotide sequence ID" value="NZ_JAKOBR010000009.1"/>
</dbReference>
<dbReference type="PIRSF" id="PIRSF021328">
    <property type="entry name" value="UCP021328"/>
    <property type="match status" value="1"/>
</dbReference>
<dbReference type="STRING" id="44252.DJ90_1426"/>
<sequence>MKLTIYHDGQYWIGVFEERSQGKLRAGRHIFGAEPKDEEVLAFIRSDLSRLLDGISQGVAIQLPDAGRVNPKRLARQAAAELKRRGASTMAYEAMRLEYEQRKQAKRSTAKEQREAERERKREIKIRKAKAKRRGH</sequence>
<dbReference type="PATRIC" id="fig|44252.3.peg.5706"/>
<evidence type="ECO:0000313" key="3">
    <source>
        <dbReference type="Proteomes" id="UP000029278"/>
    </source>
</evidence>
<protein>
    <recommendedName>
        <fullName evidence="4">DUF2992 family protein</fullName>
    </recommendedName>
</protein>
<dbReference type="Pfam" id="PF11208">
    <property type="entry name" value="DUF2992"/>
    <property type="match status" value="1"/>
</dbReference>
<dbReference type="GeneID" id="77010793"/>
<feature type="compositionally biased region" description="Basic residues" evidence="1">
    <location>
        <begin position="123"/>
        <end position="136"/>
    </location>
</feature>
<evidence type="ECO:0000313" key="2">
    <source>
        <dbReference type="EMBL" id="KFM94566.1"/>
    </source>
</evidence>
<dbReference type="OrthoDB" id="4570726at2"/>
<dbReference type="InterPro" id="IPR016787">
    <property type="entry name" value="UCP021328"/>
</dbReference>
<dbReference type="Proteomes" id="UP000029278">
    <property type="component" value="Unassembled WGS sequence"/>
</dbReference>
<gene>
    <name evidence="2" type="ORF">DJ90_1426</name>
</gene>
<keyword evidence="3" id="KW-1185">Reference proteome</keyword>
<evidence type="ECO:0000256" key="1">
    <source>
        <dbReference type="SAM" id="MobiDB-lite"/>
    </source>
</evidence>
<reference evidence="2 3" key="1">
    <citation type="submission" date="2014-04" db="EMBL/GenBank/DDBJ databases">
        <authorList>
            <person name="Bishop-Lilly K.A."/>
            <person name="Broomall S.M."/>
            <person name="Chain P.S."/>
            <person name="Chertkov O."/>
            <person name="Coyne S.R."/>
            <person name="Daligault H.E."/>
            <person name="Davenport K.W."/>
            <person name="Erkkila T."/>
            <person name="Frey K.G."/>
            <person name="Gibbons H.S."/>
            <person name="Gu W."/>
            <person name="Jaissle J."/>
            <person name="Johnson S.L."/>
            <person name="Koroleva G.I."/>
            <person name="Ladner J.T."/>
            <person name="Lo C.-C."/>
            <person name="Minogue T.D."/>
            <person name="Munk C."/>
            <person name="Palacios G.F."/>
            <person name="Redden C.L."/>
            <person name="Rosenzweig C.N."/>
            <person name="Scholz M.B."/>
            <person name="Teshima H."/>
            <person name="Xu Y."/>
        </authorList>
    </citation>
    <scope>NUCLEOTIDE SEQUENCE [LARGE SCALE GENOMIC DNA]</scope>
    <source>
        <strain evidence="2 3">8244</strain>
    </source>
</reference>